<dbReference type="AlphaFoldDB" id="A0A512H787"/>
<accession>A0A512H787</accession>
<dbReference type="InterPro" id="IPR035965">
    <property type="entry name" value="PAS-like_dom_sf"/>
</dbReference>
<dbReference type="NCBIfam" id="TIGR00229">
    <property type="entry name" value="sensory_box"/>
    <property type="match status" value="1"/>
</dbReference>
<feature type="domain" description="PAS" evidence="2">
    <location>
        <begin position="340"/>
        <end position="386"/>
    </location>
</feature>
<dbReference type="Gene3D" id="3.30.70.270">
    <property type="match status" value="1"/>
</dbReference>
<comment type="caution">
    <text evidence="5">The sequence shown here is derived from an EMBL/GenBank/DDBJ whole genome shotgun (WGS) entry which is preliminary data.</text>
</comment>
<keyword evidence="6" id="KW-1185">Reference proteome</keyword>
<dbReference type="FunFam" id="3.30.70.270:FF:000001">
    <property type="entry name" value="Diguanylate cyclase domain protein"/>
    <property type="match status" value="1"/>
</dbReference>
<organism evidence="5 6">
    <name type="scientific">Pararhodospirillum oryzae</name>
    <dbReference type="NCBI Taxonomy" id="478448"/>
    <lineage>
        <taxon>Bacteria</taxon>
        <taxon>Pseudomonadati</taxon>
        <taxon>Pseudomonadota</taxon>
        <taxon>Alphaproteobacteria</taxon>
        <taxon>Rhodospirillales</taxon>
        <taxon>Rhodospirillaceae</taxon>
        <taxon>Pararhodospirillum</taxon>
    </lineage>
</organism>
<dbReference type="InterPro" id="IPR000700">
    <property type="entry name" value="PAS-assoc_C"/>
</dbReference>
<dbReference type="GO" id="GO:0003824">
    <property type="term" value="F:catalytic activity"/>
    <property type="evidence" value="ECO:0007669"/>
    <property type="project" value="UniProtKB-ARBA"/>
</dbReference>
<dbReference type="Proteomes" id="UP000321567">
    <property type="component" value="Unassembled WGS sequence"/>
</dbReference>
<feature type="domain" description="PAC" evidence="3">
    <location>
        <begin position="413"/>
        <end position="465"/>
    </location>
</feature>
<feature type="domain" description="GGDEF" evidence="4">
    <location>
        <begin position="497"/>
        <end position="631"/>
    </location>
</feature>
<dbReference type="PANTHER" id="PTHR46663">
    <property type="entry name" value="DIGUANYLATE CYCLASE DGCT-RELATED"/>
    <property type="match status" value="1"/>
</dbReference>
<dbReference type="InterPro" id="IPR000014">
    <property type="entry name" value="PAS"/>
</dbReference>
<evidence type="ECO:0000259" key="3">
    <source>
        <dbReference type="PROSITE" id="PS50113"/>
    </source>
</evidence>
<dbReference type="PROSITE" id="PS50112">
    <property type="entry name" value="PAS"/>
    <property type="match status" value="1"/>
</dbReference>
<dbReference type="PANTHER" id="PTHR46663:SF3">
    <property type="entry name" value="SLL0267 PROTEIN"/>
    <property type="match status" value="1"/>
</dbReference>
<keyword evidence="1" id="KW-0812">Transmembrane</keyword>
<dbReference type="PROSITE" id="PS50887">
    <property type="entry name" value="GGDEF"/>
    <property type="match status" value="1"/>
</dbReference>
<dbReference type="CDD" id="cd00130">
    <property type="entry name" value="PAS"/>
    <property type="match status" value="1"/>
</dbReference>
<dbReference type="SMART" id="SM00086">
    <property type="entry name" value="PAC"/>
    <property type="match status" value="1"/>
</dbReference>
<dbReference type="CDD" id="cd01949">
    <property type="entry name" value="GGDEF"/>
    <property type="match status" value="1"/>
</dbReference>
<dbReference type="InterPro" id="IPR052163">
    <property type="entry name" value="DGC-Regulatory_Protein"/>
</dbReference>
<dbReference type="RefSeq" id="WP_170245012.1">
    <property type="nucleotide sequence ID" value="NZ_BJZO01000033.1"/>
</dbReference>
<keyword evidence="1" id="KW-1133">Transmembrane helix</keyword>
<dbReference type="NCBIfam" id="TIGR00254">
    <property type="entry name" value="GGDEF"/>
    <property type="match status" value="1"/>
</dbReference>
<dbReference type="Pfam" id="PF13426">
    <property type="entry name" value="PAS_9"/>
    <property type="match status" value="1"/>
</dbReference>
<dbReference type="SUPFAM" id="SSF55073">
    <property type="entry name" value="Nucleotide cyclase"/>
    <property type="match status" value="1"/>
</dbReference>
<evidence type="ECO:0000259" key="4">
    <source>
        <dbReference type="PROSITE" id="PS50887"/>
    </source>
</evidence>
<dbReference type="InterPro" id="IPR001610">
    <property type="entry name" value="PAC"/>
</dbReference>
<dbReference type="Gene3D" id="3.30.450.20">
    <property type="entry name" value="PAS domain"/>
    <property type="match status" value="2"/>
</dbReference>
<evidence type="ECO:0000256" key="1">
    <source>
        <dbReference type="SAM" id="Phobius"/>
    </source>
</evidence>
<gene>
    <name evidence="5" type="ORF">ROR02_14320</name>
</gene>
<evidence type="ECO:0008006" key="7">
    <source>
        <dbReference type="Google" id="ProtNLM"/>
    </source>
</evidence>
<dbReference type="SUPFAM" id="SSF55785">
    <property type="entry name" value="PYP-like sensor domain (PAS domain)"/>
    <property type="match status" value="1"/>
</dbReference>
<feature type="transmembrane region" description="Helical" evidence="1">
    <location>
        <begin position="306"/>
        <end position="329"/>
    </location>
</feature>
<dbReference type="Pfam" id="PF00990">
    <property type="entry name" value="GGDEF"/>
    <property type="match status" value="1"/>
</dbReference>
<evidence type="ECO:0000259" key="2">
    <source>
        <dbReference type="PROSITE" id="PS50112"/>
    </source>
</evidence>
<reference evidence="5 6" key="1">
    <citation type="submission" date="2019-07" db="EMBL/GenBank/DDBJ databases">
        <title>Whole genome shotgun sequence of Rhodospirillum oryzae NBRC 107573.</title>
        <authorList>
            <person name="Hosoyama A."/>
            <person name="Uohara A."/>
            <person name="Ohji S."/>
            <person name="Ichikawa N."/>
        </authorList>
    </citation>
    <scope>NUCLEOTIDE SEQUENCE [LARGE SCALE GENOMIC DNA]</scope>
    <source>
        <strain evidence="5 6">NBRC 107573</strain>
    </source>
</reference>
<evidence type="ECO:0000313" key="6">
    <source>
        <dbReference type="Proteomes" id="UP000321567"/>
    </source>
</evidence>
<dbReference type="SMART" id="SM00091">
    <property type="entry name" value="PAS"/>
    <property type="match status" value="1"/>
</dbReference>
<proteinExistence type="predicted"/>
<dbReference type="EMBL" id="BJZO01000033">
    <property type="protein sequence ID" value="GEO81301.1"/>
    <property type="molecule type" value="Genomic_DNA"/>
</dbReference>
<protein>
    <recommendedName>
        <fullName evidence="7">Diguanylate cyclase</fullName>
    </recommendedName>
</protein>
<evidence type="ECO:0000313" key="5">
    <source>
        <dbReference type="EMBL" id="GEO81301.1"/>
    </source>
</evidence>
<dbReference type="InterPro" id="IPR043128">
    <property type="entry name" value="Rev_trsase/Diguanyl_cyclase"/>
</dbReference>
<keyword evidence="1" id="KW-0472">Membrane</keyword>
<dbReference type="InterPro" id="IPR029787">
    <property type="entry name" value="Nucleotide_cyclase"/>
</dbReference>
<name>A0A512H787_9PROT</name>
<dbReference type="PROSITE" id="PS50113">
    <property type="entry name" value="PAC"/>
    <property type="match status" value="1"/>
</dbReference>
<dbReference type="SMART" id="SM00267">
    <property type="entry name" value="GGDEF"/>
    <property type="match status" value="1"/>
</dbReference>
<sequence length="631" mass="67648">MGDARLGDLGRPLPGRSRKRARRLLALATTLALAITLLFGIDLAQTYRATRAGLLERARIAAVLVEDTLTRTLESTETILHALGDEAAHATGPDPDNFLRVQAGRLMRNAPHIRQIVLTRADGTILLDTADRSVGQRLDMDALDLPALAPLATESTLAIAVPRKGRLLPTLDAPEGPTPTRLMPVRVVIAPDLLAFAALNPVALESILAGPLLGHQSGLRLVRPDGTLVLQPLGGLALPAPLMASPGFPSGPGQETSAGFSVVSLPGSGQSVRIGLRPSSQYPLVVQSLVTSRDVQTLWARTFGSLIFWSVIALVALFVLGSLLAAEIIRRADLESQVRLLSLTRKVFAHSADAIVVTDADNAIISVNPTFTEITGYSARDVLGRNPRLLASGRHDQAFYKAMWESLEETGHWRGEIWNRRRDGTVYAQRLTISRLNDEAGRALNYIGIFSDITEQRQRADALNHQAHHDALTGLPNRGLLMDRLGQGLIRAERDGAMLAVLFLDLDGFKPVNDTFGHRSGDGVLAEVARRLQAGLRQSDTVARLGGDEFVVVLHDITSPEAAVVLANKLIDDIGQPLALEGGQEVTLGASIGLALFPRHGTDARSLLAAADGAMYQAKRAGGRRAQLCGE</sequence>
<dbReference type="InterPro" id="IPR000160">
    <property type="entry name" value="GGDEF_dom"/>
</dbReference>